<keyword evidence="3" id="KW-1185">Reference proteome</keyword>
<accession>A0ABW2GZZ1</accession>
<feature type="transmembrane region" description="Helical" evidence="1">
    <location>
        <begin position="229"/>
        <end position="255"/>
    </location>
</feature>
<keyword evidence="1" id="KW-1133">Transmembrane helix</keyword>
<feature type="transmembrane region" description="Helical" evidence="1">
    <location>
        <begin position="449"/>
        <end position="470"/>
    </location>
</feature>
<feature type="transmembrane region" description="Helical" evidence="1">
    <location>
        <begin position="302"/>
        <end position="321"/>
    </location>
</feature>
<feature type="transmembrane region" description="Helical" evidence="1">
    <location>
        <begin position="404"/>
        <end position="428"/>
    </location>
</feature>
<organism evidence="2 3">
    <name type="scientific">Catellatospora aurea</name>
    <dbReference type="NCBI Taxonomy" id="1337874"/>
    <lineage>
        <taxon>Bacteria</taxon>
        <taxon>Bacillati</taxon>
        <taxon>Actinomycetota</taxon>
        <taxon>Actinomycetes</taxon>
        <taxon>Micromonosporales</taxon>
        <taxon>Micromonosporaceae</taxon>
        <taxon>Catellatospora</taxon>
    </lineage>
</organism>
<evidence type="ECO:0008006" key="4">
    <source>
        <dbReference type="Google" id="ProtNLM"/>
    </source>
</evidence>
<reference evidence="3" key="1">
    <citation type="journal article" date="2019" name="Int. J. Syst. Evol. Microbiol.">
        <title>The Global Catalogue of Microorganisms (GCM) 10K type strain sequencing project: providing services to taxonomists for standard genome sequencing and annotation.</title>
        <authorList>
            <consortium name="The Broad Institute Genomics Platform"/>
            <consortium name="The Broad Institute Genome Sequencing Center for Infectious Disease"/>
            <person name="Wu L."/>
            <person name="Ma J."/>
        </authorList>
    </citation>
    <scope>NUCLEOTIDE SEQUENCE [LARGE SCALE GENOMIC DNA]</scope>
    <source>
        <strain evidence="3">CGMCC 1.9106</strain>
    </source>
</reference>
<feature type="transmembrane region" description="Helical" evidence="1">
    <location>
        <begin position="542"/>
        <end position="566"/>
    </location>
</feature>
<feature type="transmembrane region" description="Helical" evidence="1">
    <location>
        <begin position="476"/>
        <end position="497"/>
    </location>
</feature>
<sequence>MVGVLILMKLRVLANSTSGARAGGLLLGTVAGLALAVATLMLAGAEAGPVLRADLFAAALAVWLFGWLLGPVYTGGGDDSIRPEQLALIPLPPLRVAVGFLAVSFVGVGPLISLVAFSALVVYAAGLGLAAFTVALVLVPLQLAMVVALSRLMLAAMALAVRSRLSAVLSALVNAGVNATLNQSWVLLWAAVQFGLVDQGLPAGFSTLLRVLPSGWALVCLDAVARGDWPLAAAAGAGLVALPAAAVLIWSRLLLRRTTTRPAHRGPRRGRTPLLDRLDAAGPVGGVAAKELRTWSRDLMRLHLRWFAIWFGLVYTLWPLAIGWTGLLPWAGVVVVVLAAATSANLYGLDGTALWLTLVDPGTVRADVRGRQLAWLIQVAPVALALTVAGTVLGGGAWTWPWALGLLAALLGGGAGLIAYASVVFLVPGPEPARRGGNPLDAGNIFGQVLAMLVVVPVTAVPAAGVALLGDRWGSPLLSWAAVAVGLVTGAACAWWLGRAAYRRLGEHGPELLGRMSGGGAAGPRAGARTGRVKLPPRQAALVTLLMVVCWIPLFPQGLVPLYLIWQGSDTKLWFLALHLGDPYRVPVAAAMAVLGVALLWLGAGLSRRWERAAARDRGVPEP</sequence>
<evidence type="ECO:0000256" key="1">
    <source>
        <dbReference type="SAM" id="Phobius"/>
    </source>
</evidence>
<feature type="transmembrane region" description="Helical" evidence="1">
    <location>
        <begin position="55"/>
        <end position="74"/>
    </location>
</feature>
<comment type="caution">
    <text evidence="2">The sequence shown here is derived from an EMBL/GenBank/DDBJ whole genome shotgun (WGS) entry which is preliminary data.</text>
</comment>
<name>A0ABW2GZZ1_9ACTN</name>
<feature type="transmembrane region" description="Helical" evidence="1">
    <location>
        <begin position="586"/>
        <end position="606"/>
    </location>
</feature>
<evidence type="ECO:0000313" key="3">
    <source>
        <dbReference type="Proteomes" id="UP001596392"/>
    </source>
</evidence>
<proteinExistence type="predicted"/>
<dbReference type="Proteomes" id="UP001596392">
    <property type="component" value="Unassembled WGS sequence"/>
</dbReference>
<dbReference type="RefSeq" id="WP_376808442.1">
    <property type="nucleotide sequence ID" value="NZ_JBHTAC010000027.1"/>
</dbReference>
<gene>
    <name evidence="2" type="ORF">ACFQO7_23870</name>
</gene>
<feature type="transmembrane region" description="Helical" evidence="1">
    <location>
        <begin position="327"/>
        <end position="347"/>
    </location>
</feature>
<feature type="transmembrane region" description="Helical" evidence="1">
    <location>
        <begin position="94"/>
        <end position="117"/>
    </location>
</feature>
<dbReference type="EMBL" id="JBHTAC010000027">
    <property type="protein sequence ID" value="MFC7245525.1"/>
    <property type="molecule type" value="Genomic_DNA"/>
</dbReference>
<feature type="transmembrane region" description="Helical" evidence="1">
    <location>
        <begin position="373"/>
        <end position="398"/>
    </location>
</feature>
<feature type="transmembrane region" description="Helical" evidence="1">
    <location>
        <begin position="124"/>
        <end position="146"/>
    </location>
</feature>
<feature type="transmembrane region" description="Helical" evidence="1">
    <location>
        <begin position="24"/>
        <end position="43"/>
    </location>
</feature>
<keyword evidence="1" id="KW-0472">Membrane</keyword>
<evidence type="ECO:0000313" key="2">
    <source>
        <dbReference type="EMBL" id="MFC7245525.1"/>
    </source>
</evidence>
<protein>
    <recommendedName>
        <fullName evidence="4">ABC-2 type transport system permease protein</fullName>
    </recommendedName>
</protein>
<keyword evidence="1" id="KW-0812">Transmembrane</keyword>